<dbReference type="OrthoDB" id="20681at2759"/>
<dbReference type="PANTHER" id="PTHR21192:SF2">
    <property type="entry name" value="NADH DEHYDROGENASE [UBIQUINONE] 1 ALPHA SUBCOMPLEX ASSEMBLY FACTOR 3"/>
    <property type="match status" value="1"/>
</dbReference>
<accession>A0A835XPE9</accession>
<reference evidence="1" key="1">
    <citation type="journal article" date="2020" name="bioRxiv">
        <title>Comparative genomics of Chlamydomonas.</title>
        <authorList>
            <person name="Craig R.J."/>
            <person name="Hasan A.R."/>
            <person name="Ness R.W."/>
            <person name="Keightley P.D."/>
        </authorList>
    </citation>
    <scope>NUCLEOTIDE SEQUENCE</scope>
    <source>
        <strain evidence="1">CCAP 11/70</strain>
    </source>
</reference>
<keyword evidence="2" id="KW-1185">Reference proteome</keyword>
<evidence type="ECO:0000313" key="1">
    <source>
        <dbReference type="EMBL" id="KAG2485886.1"/>
    </source>
</evidence>
<dbReference type="AlphaFoldDB" id="A0A835XPE9"/>
<dbReference type="InterPro" id="IPR036748">
    <property type="entry name" value="MTH938-like_sf"/>
</dbReference>
<dbReference type="GO" id="GO:0005743">
    <property type="term" value="C:mitochondrial inner membrane"/>
    <property type="evidence" value="ECO:0007669"/>
    <property type="project" value="TreeGrafter"/>
</dbReference>
<protein>
    <recommendedName>
        <fullName evidence="3">NADH dehydrogenase [ubiquinone] 1 alpha subcomplex assembly factor 3</fullName>
    </recommendedName>
</protein>
<dbReference type="PANTHER" id="PTHR21192">
    <property type="entry name" value="NUCLEAR PROTEIN E3-3"/>
    <property type="match status" value="1"/>
</dbReference>
<sequence>MTKFSGYYAGGFYINNVQVPGSVLATHDTFLLWRPRRIIDVTPESLVLLELIKPAPEVLVLGTGPSAQKLPLAVRDYLQKLDIRVEVLDSRNATGTFNVLNDEGRSVVGALLAHDPDAPLPEGEGQAA</sequence>
<dbReference type="EMBL" id="JAEHOE010000121">
    <property type="protein sequence ID" value="KAG2485886.1"/>
    <property type="molecule type" value="Genomic_DNA"/>
</dbReference>
<evidence type="ECO:0000313" key="2">
    <source>
        <dbReference type="Proteomes" id="UP000612055"/>
    </source>
</evidence>
<dbReference type="Proteomes" id="UP000612055">
    <property type="component" value="Unassembled WGS sequence"/>
</dbReference>
<dbReference type="GO" id="GO:0032981">
    <property type="term" value="P:mitochondrial respiratory chain complex I assembly"/>
    <property type="evidence" value="ECO:0007669"/>
    <property type="project" value="TreeGrafter"/>
</dbReference>
<dbReference type="Pfam" id="PF04430">
    <property type="entry name" value="DUF498"/>
    <property type="match status" value="1"/>
</dbReference>
<gene>
    <name evidence="1" type="ORF">HYH03_015468</name>
</gene>
<comment type="caution">
    <text evidence="1">The sequence shown here is derived from an EMBL/GenBank/DDBJ whole genome shotgun (WGS) entry which is preliminary data.</text>
</comment>
<proteinExistence type="predicted"/>
<name>A0A835XPE9_9CHLO</name>
<evidence type="ECO:0008006" key="3">
    <source>
        <dbReference type="Google" id="ProtNLM"/>
    </source>
</evidence>
<organism evidence="1 2">
    <name type="scientific">Edaphochlamys debaryana</name>
    <dbReference type="NCBI Taxonomy" id="47281"/>
    <lineage>
        <taxon>Eukaryota</taxon>
        <taxon>Viridiplantae</taxon>
        <taxon>Chlorophyta</taxon>
        <taxon>core chlorophytes</taxon>
        <taxon>Chlorophyceae</taxon>
        <taxon>CS clade</taxon>
        <taxon>Chlamydomonadales</taxon>
        <taxon>Chlamydomonadales incertae sedis</taxon>
        <taxon>Edaphochlamys</taxon>
    </lineage>
</organism>
<dbReference type="SUPFAM" id="SSF64076">
    <property type="entry name" value="MTH938-like"/>
    <property type="match status" value="1"/>
</dbReference>
<dbReference type="InterPro" id="IPR007523">
    <property type="entry name" value="NDUFAF3/AAMDC"/>
</dbReference>
<dbReference type="Gene3D" id="3.40.1230.10">
    <property type="entry name" value="MTH938-like"/>
    <property type="match status" value="1"/>
</dbReference>